<evidence type="ECO:0000256" key="1">
    <source>
        <dbReference type="SAM" id="MobiDB-lite"/>
    </source>
</evidence>
<dbReference type="OrthoDB" id="2678247at2"/>
<feature type="compositionally biased region" description="Pro residues" evidence="1">
    <location>
        <begin position="68"/>
        <end position="81"/>
    </location>
</feature>
<name>A0A7Z8JY91_9CELL</name>
<sequence length="280" mass="29192">MTFDLSRALDEMADDAADRGRPADPDRVVGLRRRRRVVRRGAAGVAALAAAGALVLTGATLADLRSPDPQPALPAPSPTAPTPERTPVVTAPTEEPVAPDPVTPPATEAPTADTRPLVDPYRSRWDGHESLVADAPSSGDGLEDGDFFGSVLAVDPDARTITVDLELFYGGAAATTWARENAPELLEEGMDLPPSGFLVIDEVQRSRTVALAPDVVVTGFCVRPDATVEQHARDLAGLTSPGDPSCSATSRVDGVGGGAAQFWVDVRGGEVVQLVGQYLS</sequence>
<accession>A0A7Z8JY91</accession>
<keyword evidence="2" id="KW-0812">Transmembrane</keyword>
<evidence type="ECO:0000313" key="3">
    <source>
        <dbReference type="EMBL" id="TKR23371.1"/>
    </source>
</evidence>
<feature type="transmembrane region" description="Helical" evidence="2">
    <location>
        <begin position="41"/>
        <end position="62"/>
    </location>
</feature>
<feature type="compositionally biased region" description="Basic and acidic residues" evidence="1">
    <location>
        <begin position="16"/>
        <end position="28"/>
    </location>
</feature>
<dbReference type="EMBL" id="SZYE01000087">
    <property type="protein sequence ID" value="TKR23371.1"/>
    <property type="molecule type" value="Genomic_DNA"/>
</dbReference>
<dbReference type="RefSeq" id="WP_154729831.1">
    <property type="nucleotide sequence ID" value="NZ_SZYE01000087.1"/>
</dbReference>
<feature type="region of interest" description="Disordered" evidence="1">
    <location>
        <begin position="1"/>
        <end position="28"/>
    </location>
</feature>
<keyword evidence="2" id="KW-1133">Transmembrane helix</keyword>
<evidence type="ECO:0000313" key="4">
    <source>
        <dbReference type="Proteomes" id="UP000308121"/>
    </source>
</evidence>
<dbReference type="AlphaFoldDB" id="A0A7Z8JY91"/>
<reference evidence="3 4" key="1">
    <citation type="submission" date="2019-05" db="EMBL/GenBank/DDBJ databases">
        <title>Genome sequence of Cellulomonas hominis strain CS1.</title>
        <authorList>
            <person name="Belmont J."/>
            <person name="Maclea K.S."/>
        </authorList>
    </citation>
    <scope>NUCLEOTIDE SEQUENCE [LARGE SCALE GENOMIC DNA]</scope>
    <source>
        <strain evidence="3 4">CS1</strain>
    </source>
</reference>
<feature type="compositionally biased region" description="Low complexity" evidence="1">
    <location>
        <begin position="82"/>
        <end position="96"/>
    </location>
</feature>
<organism evidence="3 4">
    <name type="scientific">Cellulomonas hominis</name>
    <dbReference type="NCBI Taxonomy" id="156981"/>
    <lineage>
        <taxon>Bacteria</taxon>
        <taxon>Bacillati</taxon>
        <taxon>Actinomycetota</taxon>
        <taxon>Actinomycetes</taxon>
        <taxon>Micrococcales</taxon>
        <taxon>Cellulomonadaceae</taxon>
        <taxon>Cellulomonas</taxon>
    </lineage>
</organism>
<comment type="caution">
    <text evidence="3">The sequence shown here is derived from an EMBL/GenBank/DDBJ whole genome shotgun (WGS) entry which is preliminary data.</text>
</comment>
<gene>
    <name evidence="3" type="ORF">FA014_11550</name>
</gene>
<dbReference type="Proteomes" id="UP000308121">
    <property type="component" value="Unassembled WGS sequence"/>
</dbReference>
<feature type="region of interest" description="Disordered" evidence="1">
    <location>
        <begin position="65"/>
        <end position="117"/>
    </location>
</feature>
<feature type="compositionally biased region" description="Low complexity" evidence="1">
    <location>
        <begin position="105"/>
        <end position="114"/>
    </location>
</feature>
<keyword evidence="2" id="KW-0472">Membrane</keyword>
<proteinExistence type="predicted"/>
<protein>
    <submittedName>
        <fullName evidence="3">Uncharacterized protein</fullName>
    </submittedName>
</protein>
<evidence type="ECO:0000256" key="2">
    <source>
        <dbReference type="SAM" id="Phobius"/>
    </source>
</evidence>